<evidence type="ECO:0000256" key="4">
    <source>
        <dbReference type="ARBA" id="ARBA00022556"/>
    </source>
</evidence>
<keyword evidence="1 10" id="KW-1003">Cell membrane</keyword>
<dbReference type="Proteomes" id="UP000095008">
    <property type="component" value="Unassembled WGS sequence"/>
</dbReference>
<feature type="binding site" evidence="10">
    <location>
        <position position="90"/>
    </location>
    <ligand>
        <name>Mn(2+)</name>
        <dbReference type="ChEBI" id="CHEBI:29035"/>
        <label>2</label>
    </ligand>
</feature>
<organism evidence="13 14">
    <name type="scientific">Acidithiobacillus thiooxidans</name>
    <name type="common">Thiobacillus thiooxidans</name>
    <dbReference type="NCBI Taxonomy" id="930"/>
    <lineage>
        <taxon>Bacteria</taxon>
        <taxon>Pseudomonadati</taxon>
        <taxon>Pseudomonadota</taxon>
        <taxon>Acidithiobacillia</taxon>
        <taxon>Acidithiobacillales</taxon>
        <taxon>Acidithiobacillaceae</taxon>
        <taxon>Acidithiobacillus</taxon>
    </lineage>
</organism>
<dbReference type="eggNOG" id="COG2908">
    <property type="taxonomic scope" value="Bacteria"/>
</dbReference>
<keyword evidence="6 10" id="KW-0378">Hydrolase</keyword>
<keyword evidence="3 10" id="KW-0997">Cell inner membrane</keyword>
<comment type="caution">
    <text evidence="13">The sequence shown here is derived from an EMBL/GenBank/DDBJ whole genome shotgun (WGS) entry which is preliminary data.</text>
</comment>
<name>A0A1C2IME4_ACITH</name>
<dbReference type="CDD" id="cd07398">
    <property type="entry name" value="MPP_YbbF-LpxH"/>
    <property type="match status" value="1"/>
</dbReference>
<evidence type="ECO:0000256" key="10">
    <source>
        <dbReference type="HAMAP-Rule" id="MF_00575"/>
    </source>
</evidence>
<dbReference type="Pfam" id="PF00149">
    <property type="entry name" value="Metallophos"/>
    <property type="match status" value="1"/>
</dbReference>
<feature type="binding site" evidence="10">
    <location>
        <begin position="90"/>
        <end position="91"/>
    </location>
    <ligand>
        <name>substrate</name>
    </ligand>
</feature>
<proteinExistence type="inferred from homology"/>
<evidence type="ECO:0000313" key="13">
    <source>
        <dbReference type="EMBL" id="OCX77137.1"/>
    </source>
</evidence>
<evidence type="ECO:0000256" key="8">
    <source>
        <dbReference type="ARBA" id="ARBA00023136"/>
    </source>
</evidence>
<dbReference type="PANTHER" id="PTHR34990:SF1">
    <property type="entry name" value="UDP-2,3-DIACYLGLUCOSAMINE HYDROLASE"/>
    <property type="match status" value="1"/>
</dbReference>
<evidence type="ECO:0000313" key="14">
    <source>
        <dbReference type="Proteomes" id="UP000094893"/>
    </source>
</evidence>
<dbReference type="NCBIfam" id="NF003743">
    <property type="entry name" value="PRK05340.1"/>
    <property type="match status" value="1"/>
</dbReference>
<dbReference type="AlphaFoldDB" id="A0A1C2IME4"/>
<keyword evidence="2 10" id="KW-0444">Lipid biosynthesis</keyword>
<feature type="binding site" evidence="10">
    <location>
        <position position="133"/>
    </location>
    <ligand>
        <name>substrate</name>
    </ligand>
</feature>
<keyword evidence="8 10" id="KW-0472">Membrane</keyword>
<evidence type="ECO:0000256" key="9">
    <source>
        <dbReference type="ARBA" id="ARBA00023211"/>
    </source>
</evidence>
<dbReference type="EC" id="3.6.1.54" evidence="10"/>
<evidence type="ECO:0000313" key="15">
    <source>
        <dbReference type="Proteomes" id="UP000095008"/>
    </source>
</evidence>
<evidence type="ECO:0000313" key="12">
    <source>
        <dbReference type="EMBL" id="OCX76383.1"/>
    </source>
</evidence>
<evidence type="ECO:0000256" key="3">
    <source>
        <dbReference type="ARBA" id="ARBA00022519"/>
    </source>
</evidence>
<feature type="binding site" evidence="10">
    <location>
        <position position="18"/>
    </location>
    <ligand>
        <name>Mn(2+)</name>
        <dbReference type="ChEBI" id="CHEBI:29035"/>
        <label>1</label>
    </ligand>
</feature>
<protein>
    <recommendedName>
        <fullName evidence="10">UDP-2,3-diacylglucosamine hydrolase</fullName>
        <ecNumber evidence="10">3.6.1.54</ecNumber>
    </recommendedName>
    <alternativeName>
        <fullName evidence="10">UDP-2,3-diacylglucosamine diphosphatase</fullName>
    </alternativeName>
</protein>
<comment type="caution">
    <text evidence="10">Lacks conserved residue(s) required for the propagation of feature annotation.</text>
</comment>
<feature type="binding site" evidence="10">
    <location>
        <position position="125"/>
    </location>
    <ligand>
        <name>Mn(2+)</name>
        <dbReference type="ChEBI" id="CHEBI:29035"/>
        <label>2</label>
    </ligand>
</feature>
<dbReference type="InterPro" id="IPR043461">
    <property type="entry name" value="LpxH-like"/>
</dbReference>
<feature type="binding site" evidence="10">
    <location>
        <position position="51"/>
    </location>
    <ligand>
        <name>Mn(2+)</name>
        <dbReference type="ChEBI" id="CHEBI:29035"/>
        <label>1</label>
    </ligand>
</feature>
<dbReference type="InterPro" id="IPR004843">
    <property type="entry name" value="Calcineurin-like_PHP"/>
</dbReference>
<dbReference type="EMBL" id="LWSA01000010">
    <property type="protein sequence ID" value="OCX77137.1"/>
    <property type="molecule type" value="Genomic_DNA"/>
</dbReference>
<dbReference type="Proteomes" id="UP000094893">
    <property type="component" value="Unassembled WGS sequence"/>
</dbReference>
<comment type="similarity">
    <text evidence="10">Belongs to the LpxH family.</text>
</comment>
<dbReference type="EMBL" id="LWRY01000003">
    <property type="protein sequence ID" value="OCX76383.1"/>
    <property type="molecule type" value="Genomic_DNA"/>
</dbReference>
<keyword evidence="7 10" id="KW-0443">Lipid metabolism</keyword>
<feature type="binding site" evidence="10">
    <location>
        <position position="214"/>
    </location>
    <ligand>
        <name>Mn(2+)</name>
        <dbReference type="ChEBI" id="CHEBI:29035"/>
        <label>2</label>
    </ligand>
</feature>
<feature type="binding site" evidence="10">
    <location>
        <position position="51"/>
    </location>
    <ligand>
        <name>Mn(2+)</name>
        <dbReference type="ChEBI" id="CHEBI:29035"/>
        <label>2</label>
    </ligand>
</feature>
<evidence type="ECO:0000256" key="2">
    <source>
        <dbReference type="ARBA" id="ARBA00022516"/>
    </source>
</evidence>
<dbReference type="GO" id="GO:0019897">
    <property type="term" value="C:extrinsic component of plasma membrane"/>
    <property type="evidence" value="ECO:0007669"/>
    <property type="project" value="UniProtKB-UniRule"/>
</dbReference>
<comment type="catalytic activity">
    <reaction evidence="10">
        <text>UDP-2-N,3-O-bis[(3R)-3-hydroxytetradecanoyl]-alpha-D-glucosamine + H2O = 2-N,3-O-bis[(3R)-3-hydroxytetradecanoyl]-alpha-D-glucosaminyl 1-phosphate + UMP + 2 H(+)</text>
        <dbReference type="Rhea" id="RHEA:25213"/>
        <dbReference type="ChEBI" id="CHEBI:15377"/>
        <dbReference type="ChEBI" id="CHEBI:15378"/>
        <dbReference type="ChEBI" id="CHEBI:57865"/>
        <dbReference type="ChEBI" id="CHEBI:57957"/>
        <dbReference type="ChEBI" id="CHEBI:78847"/>
        <dbReference type="EC" id="3.6.1.54"/>
    </reaction>
</comment>
<feature type="binding site" evidence="10">
    <location>
        <position position="214"/>
    </location>
    <ligand>
        <name>substrate</name>
    </ligand>
</feature>
<comment type="function">
    <text evidence="10">Hydrolyzes the pyrophosphate bond of UDP-2,3-diacylglucosamine to yield 2,3-diacylglucosamine 1-phosphate (lipid X) and UMP by catalyzing the attack of water at the alpha-P atom. Involved in the biosynthesis of lipid A, a phosphorylated glycolipid that anchors the lipopolysaccharide to the outer membrane of the cell.</text>
</comment>
<keyword evidence="5 10" id="KW-0479">Metal-binding</keyword>
<dbReference type="GO" id="GO:0030145">
    <property type="term" value="F:manganese ion binding"/>
    <property type="evidence" value="ECO:0007669"/>
    <property type="project" value="UniProtKB-UniRule"/>
</dbReference>
<dbReference type="GO" id="GO:0008758">
    <property type="term" value="F:UDP-2,3-diacylglucosamine hydrolase activity"/>
    <property type="evidence" value="ECO:0007669"/>
    <property type="project" value="UniProtKB-UniRule"/>
</dbReference>
<dbReference type="InterPro" id="IPR010138">
    <property type="entry name" value="UDP-diacylglucosamine_Hdrlase"/>
</dbReference>
<comment type="subcellular location">
    <subcellularLocation>
        <location evidence="10">Cell inner membrane</location>
        <topology evidence="10">Peripheral membrane protein</topology>
        <orientation evidence="10">Cytoplasmic side</orientation>
    </subcellularLocation>
</comment>
<dbReference type="GO" id="GO:0009245">
    <property type="term" value="P:lipid A biosynthetic process"/>
    <property type="evidence" value="ECO:0007669"/>
    <property type="project" value="UniProtKB-UniRule"/>
</dbReference>
<dbReference type="OrthoDB" id="5293204at2"/>
<keyword evidence="9 10" id="KW-0464">Manganese</keyword>
<dbReference type="InterPro" id="IPR029052">
    <property type="entry name" value="Metallo-depent_PP-like"/>
</dbReference>
<dbReference type="STRING" id="930.GCA_002079865_03443"/>
<comment type="pathway">
    <text evidence="10">Glycolipid biosynthesis; lipid IV(A) biosynthesis; lipid IV(A) from (3R)-3-hydroxytetradecanoyl-[acyl-carrier-protein] and UDP-N-acetyl-alpha-D-glucosamine: step 4/6.</text>
</comment>
<evidence type="ECO:0000259" key="11">
    <source>
        <dbReference type="Pfam" id="PF00149"/>
    </source>
</evidence>
<feature type="binding site" evidence="10">
    <location>
        <position position="216"/>
    </location>
    <ligand>
        <name>Mn(2+)</name>
        <dbReference type="ChEBI" id="CHEBI:29035"/>
        <label>1</label>
    </ligand>
</feature>
<reference evidence="13 14" key="1">
    <citation type="journal article" date="2016" name="Int. J. Mol. Sci.">
        <title>Comparative genomics of the extreme acidophile Acidithiobacillus thiooxidans reveals intraspecific divergence and niche adaptation.</title>
        <authorList>
            <person name="Zhang X."/>
            <person name="Feng X."/>
            <person name="Tao J."/>
            <person name="Ma L."/>
            <person name="Xiao Y."/>
            <person name="Liang Y."/>
            <person name="Liu X."/>
            <person name="Yin H."/>
        </authorList>
    </citation>
    <scope>NUCLEOTIDE SEQUENCE [LARGE SCALE GENOMIC DNA]</scope>
    <source>
        <strain evidence="13 14">A02</strain>
        <strain evidence="12">DXS-W</strain>
    </source>
</reference>
<feature type="binding site" evidence="10">
    <location>
        <position position="171"/>
    </location>
    <ligand>
        <name>substrate</name>
    </ligand>
</feature>
<gene>
    <name evidence="10" type="primary">lpxH</name>
    <name evidence="12" type="ORF">A6M23_00700</name>
    <name evidence="13" type="ORF">A6P07_00840</name>
</gene>
<keyword evidence="15" id="KW-1185">Reference proteome</keyword>
<feature type="domain" description="Calcineurin-like phosphoesterase" evidence="11">
    <location>
        <begin position="12"/>
        <end position="218"/>
    </location>
</feature>
<feature type="binding site" evidence="10">
    <location>
        <position position="178"/>
    </location>
    <ligand>
        <name>substrate</name>
    </ligand>
</feature>
<dbReference type="GO" id="GO:0005737">
    <property type="term" value="C:cytoplasm"/>
    <property type="evidence" value="ECO:0007669"/>
    <property type="project" value="InterPro"/>
</dbReference>
<dbReference type="RefSeq" id="WP_024893751.1">
    <property type="nucleotide sequence ID" value="NZ_LWRZ01000231.1"/>
</dbReference>
<accession>A0A1C2IME4</accession>
<evidence type="ECO:0000256" key="7">
    <source>
        <dbReference type="ARBA" id="ARBA00023098"/>
    </source>
</evidence>
<evidence type="ECO:0000256" key="5">
    <source>
        <dbReference type="ARBA" id="ARBA00022723"/>
    </source>
</evidence>
<keyword evidence="4 10" id="KW-0441">Lipid A biosynthesis</keyword>
<sequence>MPYLDVDFEDGPIWFISDLHLSPRQPALTRLFQQFCETRAKEGQAVFILGDLFDYWVHVDQSRESAYAEVFAHLQQLVAAGIRVYVMVGNRDFALSKNLLASFGLIPIPDPMALRLGTQNVLLTHGDLLCTDDRRYQIFRRVIRHPLIRLSVGNLSYSCLQKLATGLRRGSTLAVQKKSLNITDAHPLAIQTALRFGIAGQHLEQGFDVLVHGHTHRPVWEHRDGGWRMVLGAWSPDAACIGRWAAGQWSLEKITRIP</sequence>
<feature type="binding site" evidence="10">
    <location>
        <position position="20"/>
    </location>
    <ligand>
        <name>Mn(2+)</name>
        <dbReference type="ChEBI" id="CHEBI:29035"/>
        <label>1</label>
    </ligand>
</feature>
<comment type="cofactor">
    <cofactor evidence="10">
        <name>Mn(2+)</name>
        <dbReference type="ChEBI" id="CHEBI:29035"/>
    </cofactor>
    <text evidence="10">Binds 2 Mn(2+) ions per subunit in a binuclear metal center.</text>
</comment>
<dbReference type="UniPathway" id="UPA00359">
    <property type="reaction ID" value="UER00480"/>
</dbReference>
<dbReference type="HAMAP" id="MF_00575">
    <property type="entry name" value="LpxH"/>
    <property type="match status" value="1"/>
</dbReference>
<dbReference type="Gene3D" id="3.60.21.10">
    <property type="match status" value="1"/>
</dbReference>
<evidence type="ECO:0000256" key="1">
    <source>
        <dbReference type="ARBA" id="ARBA00022475"/>
    </source>
</evidence>
<dbReference type="SUPFAM" id="SSF56300">
    <property type="entry name" value="Metallo-dependent phosphatases"/>
    <property type="match status" value="1"/>
</dbReference>
<evidence type="ECO:0000256" key="6">
    <source>
        <dbReference type="ARBA" id="ARBA00022801"/>
    </source>
</evidence>
<dbReference type="PANTHER" id="PTHR34990">
    <property type="entry name" value="UDP-2,3-DIACYLGLUCOSAMINE HYDROLASE-RELATED"/>
    <property type="match status" value="1"/>
</dbReference>